<keyword evidence="6" id="KW-1185">Reference proteome</keyword>
<proteinExistence type="inferred from homology"/>
<dbReference type="GO" id="GO:0005987">
    <property type="term" value="P:sucrose catabolic process"/>
    <property type="evidence" value="ECO:0007669"/>
    <property type="project" value="TreeGrafter"/>
</dbReference>
<dbReference type="RefSeq" id="WP_166508631.1">
    <property type="nucleotide sequence ID" value="NZ_CP043026.1"/>
</dbReference>
<evidence type="ECO:0000256" key="1">
    <source>
        <dbReference type="ARBA" id="ARBA00009902"/>
    </source>
</evidence>
<dbReference type="Gene3D" id="2.60.120.560">
    <property type="entry name" value="Exo-inulinase, domain 1"/>
    <property type="match status" value="1"/>
</dbReference>
<evidence type="ECO:0000259" key="4">
    <source>
        <dbReference type="Pfam" id="PF00251"/>
    </source>
</evidence>
<dbReference type="InterPro" id="IPR023296">
    <property type="entry name" value="Glyco_hydro_beta-prop_sf"/>
</dbReference>
<dbReference type="EMBL" id="CP043026">
    <property type="protein sequence ID" value="QEH62268.1"/>
    <property type="molecule type" value="Genomic_DNA"/>
</dbReference>
<keyword evidence="3" id="KW-0326">Glycosidase</keyword>
<dbReference type="InterPro" id="IPR001362">
    <property type="entry name" value="Glyco_hydro_32"/>
</dbReference>
<dbReference type="KEGG" id="schi:SCHIN_v1c10750"/>
<gene>
    <name evidence="5" type="primary">sacC</name>
    <name evidence="5" type="ORF">SCHIN_v1c10750</name>
</gene>
<dbReference type="Proteomes" id="UP000323144">
    <property type="component" value="Chromosome"/>
</dbReference>
<name>A0A5B9Y523_9MOLU</name>
<dbReference type="CDD" id="cd18622">
    <property type="entry name" value="GH32_Inu-like"/>
    <property type="match status" value="1"/>
</dbReference>
<evidence type="ECO:0000313" key="6">
    <source>
        <dbReference type="Proteomes" id="UP000323144"/>
    </source>
</evidence>
<comment type="similarity">
    <text evidence="1">Belongs to the glycosyl hydrolase 32 family.</text>
</comment>
<protein>
    <submittedName>
        <fullName evidence="5">Levanase</fullName>
    </submittedName>
</protein>
<evidence type="ECO:0000256" key="2">
    <source>
        <dbReference type="ARBA" id="ARBA00022801"/>
    </source>
</evidence>
<dbReference type="GO" id="GO:0005737">
    <property type="term" value="C:cytoplasm"/>
    <property type="evidence" value="ECO:0007669"/>
    <property type="project" value="TreeGrafter"/>
</dbReference>
<dbReference type="InterPro" id="IPR013148">
    <property type="entry name" value="Glyco_hydro_32_N"/>
</dbReference>
<evidence type="ECO:0000256" key="3">
    <source>
        <dbReference type="ARBA" id="ARBA00023295"/>
    </source>
</evidence>
<feature type="domain" description="Glycosyl hydrolase family 32 N-terminal" evidence="4">
    <location>
        <begin position="41"/>
        <end position="359"/>
    </location>
</feature>
<keyword evidence="2" id="KW-0378">Hydrolase</keyword>
<dbReference type="PANTHER" id="PTHR42800:SF1">
    <property type="entry name" value="EXOINULINASE INUD (AFU_ORTHOLOGUE AFUA_5G00480)"/>
    <property type="match status" value="1"/>
</dbReference>
<sequence length="545" mass="63513">MKEKEEVLVTEELKKERKKDENYVVPKINHKLYSNLFHAQNPDQGMMNDIQGGFFRDGVWHIYFLQNADGDFDKYGFNHGVDDSVWYHITTKDWINWTYEGPGIPKNTPNFRDQATGTFYEDKQNIFGYDKNYIEGKDAKTIMAATTSFSKKGQNIMMWYTLDNGYTFTSVKPEPILWNPGASEHFRDPYFFIRKDKEGNNVFIMYLAEDDHFGVWVSNKPTSDYKKIGKYFAKHPMLECPNLFEMKVQGTNEKKWVLFYGGNGIHGKDADGLSIGTYYVVGTLDENFVFIEEPGQETKRLDFGPDYYAAKLMTLKQENTDMDSLLTTGWVSNWSYNFAVPNDGRYGNMSLAREIKLIKTVDGRYELKNEFVNFWDNNDDYDSKLEKVAKVLAPEKGKTQNTKNFLTDNNFEGKTYKLDLLLSNISNDEIVKIKLADDMYYVDVQIDFGKNEISVERKLDFEMVQGEEEFNKKWTYSAPDLDKNSKFEIYVDTTVIEFRFPDESAFTLLKYVDGESKEELSIETNKNAIIDFAYYQLIKIENPNK</sequence>
<dbReference type="SUPFAM" id="SSF75005">
    <property type="entry name" value="Arabinanase/levansucrase/invertase"/>
    <property type="match status" value="1"/>
</dbReference>
<organism evidence="5 6">
    <name type="scientific">Spiroplasma chinense</name>
    <dbReference type="NCBI Taxonomy" id="216932"/>
    <lineage>
        <taxon>Bacteria</taxon>
        <taxon>Bacillati</taxon>
        <taxon>Mycoplasmatota</taxon>
        <taxon>Mollicutes</taxon>
        <taxon>Entomoplasmatales</taxon>
        <taxon>Spiroplasmataceae</taxon>
        <taxon>Spiroplasma</taxon>
    </lineage>
</organism>
<evidence type="ECO:0000313" key="5">
    <source>
        <dbReference type="EMBL" id="QEH62268.1"/>
    </source>
</evidence>
<accession>A0A5B9Y523</accession>
<dbReference type="SMART" id="SM00640">
    <property type="entry name" value="Glyco_32"/>
    <property type="match status" value="1"/>
</dbReference>
<dbReference type="AlphaFoldDB" id="A0A5B9Y523"/>
<dbReference type="Pfam" id="PF00251">
    <property type="entry name" value="Glyco_hydro_32N"/>
    <property type="match status" value="1"/>
</dbReference>
<reference evidence="5 6" key="1">
    <citation type="submission" date="2019-08" db="EMBL/GenBank/DDBJ databases">
        <title>Complete genome sequence of Spiroplasma chinense CCH (DSM 19755).</title>
        <authorList>
            <person name="Shen H.-Y."/>
            <person name="Lin Y.-C."/>
            <person name="Chou L."/>
            <person name="Kuo C.-H."/>
        </authorList>
    </citation>
    <scope>NUCLEOTIDE SEQUENCE [LARGE SCALE GENOMIC DNA]</scope>
    <source>
        <strain evidence="5 6">CCH</strain>
    </source>
</reference>
<dbReference type="GO" id="GO:0004575">
    <property type="term" value="F:sucrose alpha-glucosidase activity"/>
    <property type="evidence" value="ECO:0007669"/>
    <property type="project" value="TreeGrafter"/>
</dbReference>
<dbReference type="PANTHER" id="PTHR42800">
    <property type="entry name" value="EXOINULINASE INUD (AFU_ORTHOLOGUE AFUA_5G00480)"/>
    <property type="match status" value="1"/>
</dbReference>
<dbReference type="Gene3D" id="2.115.10.20">
    <property type="entry name" value="Glycosyl hydrolase domain, family 43"/>
    <property type="match status" value="1"/>
</dbReference>